<dbReference type="InterPro" id="IPR013783">
    <property type="entry name" value="Ig-like_fold"/>
</dbReference>
<dbReference type="InterPro" id="IPR048869">
    <property type="entry name" value="OCRL-1_2_ASH"/>
</dbReference>
<dbReference type="GO" id="GO:0004439">
    <property type="term" value="F:phosphatidylinositol-4,5-bisphosphate 5-phosphatase activity"/>
    <property type="evidence" value="ECO:0007669"/>
    <property type="project" value="TreeGrafter"/>
</dbReference>
<dbReference type="GO" id="GO:0046856">
    <property type="term" value="P:phosphatidylinositol dephosphorylation"/>
    <property type="evidence" value="ECO:0007669"/>
    <property type="project" value="InterPro"/>
</dbReference>
<dbReference type="Proteomes" id="UP001165122">
    <property type="component" value="Unassembled WGS sequence"/>
</dbReference>
<dbReference type="PROSITE" id="PS50238">
    <property type="entry name" value="RHOGAP"/>
    <property type="match status" value="1"/>
</dbReference>
<dbReference type="InterPro" id="IPR036691">
    <property type="entry name" value="Endo/exonu/phosph_ase_sf"/>
</dbReference>
<dbReference type="OrthoDB" id="7862313at2759"/>
<dbReference type="PANTHER" id="PTHR11200">
    <property type="entry name" value="INOSITOL 5-PHOSPHATASE"/>
    <property type="match status" value="1"/>
</dbReference>
<dbReference type="SUPFAM" id="SSF56219">
    <property type="entry name" value="DNase I-like"/>
    <property type="match status" value="1"/>
</dbReference>
<dbReference type="InterPro" id="IPR000198">
    <property type="entry name" value="RhoGAP_dom"/>
</dbReference>
<dbReference type="AlphaFoldDB" id="A0A9W7AYH5"/>
<evidence type="ECO:0000256" key="3">
    <source>
        <dbReference type="ARBA" id="ARBA00022753"/>
    </source>
</evidence>
<dbReference type="InterPro" id="IPR008936">
    <property type="entry name" value="Rho_GTPase_activation_prot"/>
</dbReference>
<keyword evidence="7" id="KW-1185">Reference proteome</keyword>
<reference evidence="7" key="1">
    <citation type="journal article" date="2023" name="Commun. Biol.">
        <title>Genome analysis of Parmales, the sister group of diatoms, reveals the evolutionary specialization of diatoms from phago-mixotrophs to photoautotrophs.</title>
        <authorList>
            <person name="Ban H."/>
            <person name="Sato S."/>
            <person name="Yoshikawa S."/>
            <person name="Yamada K."/>
            <person name="Nakamura Y."/>
            <person name="Ichinomiya M."/>
            <person name="Sato N."/>
            <person name="Blanc-Mathieu R."/>
            <person name="Endo H."/>
            <person name="Kuwata A."/>
            <person name="Ogata H."/>
        </authorList>
    </citation>
    <scope>NUCLEOTIDE SEQUENCE [LARGE SCALE GENOMIC DNA]</scope>
    <source>
        <strain evidence="7">NIES 3700</strain>
    </source>
</reference>
<evidence type="ECO:0000313" key="6">
    <source>
        <dbReference type="EMBL" id="GMH76240.1"/>
    </source>
</evidence>
<dbReference type="GO" id="GO:0031901">
    <property type="term" value="C:early endosome membrane"/>
    <property type="evidence" value="ECO:0007669"/>
    <property type="project" value="UniProtKB-SubCell"/>
</dbReference>
<dbReference type="Gene3D" id="3.60.10.10">
    <property type="entry name" value="Endonuclease/exonuclease/phosphatase"/>
    <property type="match status" value="1"/>
</dbReference>
<dbReference type="Pfam" id="PF21310">
    <property type="entry name" value="OCRL-like_ASH"/>
    <property type="match status" value="1"/>
</dbReference>
<dbReference type="Gene3D" id="2.60.40.10">
    <property type="entry name" value="Immunoglobulins"/>
    <property type="match status" value="1"/>
</dbReference>
<comment type="subcellular location">
    <subcellularLocation>
        <location evidence="2">Cytoplasmic vesicle</location>
        <location evidence="2">Phagosome membrane</location>
    </subcellularLocation>
    <subcellularLocation>
        <location evidence="1">Early endosome membrane</location>
    </subcellularLocation>
</comment>
<dbReference type="SUPFAM" id="SSF48350">
    <property type="entry name" value="GTPase activation domain, GAP"/>
    <property type="match status" value="1"/>
</dbReference>
<evidence type="ECO:0000256" key="4">
    <source>
        <dbReference type="ARBA" id="ARBA00023329"/>
    </source>
</evidence>
<dbReference type="Pfam" id="PF22669">
    <property type="entry name" value="Exo_endo_phos2"/>
    <property type="match status" value="1"/>
</dbReference>
<evidence type="ECO:0000313" key="7">
    <source>
        <dbReference type="Proteomes" id="UP001165122"/>
    </source>
</evidence>
<sequence>MDHMLSTTQPDTEPEEGRVVNQEAITKIREAWIFKQLAQRQSEFTTFSSINLFIGTWNVNAKKLDFDDPNLLTSWLFPPENNGVLPDIVAVGFQEIVDLNAVNVAVDSKAKQRSELWQEQIHKCLNTKTSYTLISEVHLVGMLLCVYVKNTHIAKVSNVHSETVGVGVMGVMGNKGGVSVRMSFYDSSICFVCSHFAAHRENVAGRNADFASILNKTSFDIGKEAVQEAVRAGSVSQWASGSSAIGLKDHDFVFWLGDLNYRIDETLSTDEVFVKSNNMEIETLRAHDQLNIERFNNNVFEGFEEGVLKFAPTYKYQPNTDLYECRPDKKLRAPAWCDRVLWLSQNPAHVSQKNYLRSELNISDHKPVMATFTTQVKNILAEKRQEVYGEVMRTLDKFENQSLPKVNLNKIDVDFGELYYENKSSESLLVTNSGKVVAHFRLVPKLEDEGLCKDWISVSPTFGMLIPGESMTINFSINLDNKTAQQLNLGRESLDDIIILRLENGRDHYLTVSGKYARSCFGMSLRDLVVIGEPVRDLPLEPEARAEFEKKHPPSSLSVPKELWRIVDAINEKGLHEKDLFLQPGFAAEVKQIRECLDTSSDFGLFHVHSMCEALVSFLSSLSEPLIPSFSTPIVEIDQQNIMPWSRRFLEELPPIHYNCFVYIISFLREVLLFSKNNGLTAAKLARVCSNCMIQSDGGKNEVGRSRSMALIFLHFLTTNTLRCNRSLRGKS</sequence>
<dbReference type="InterPro" id="IPR000300">
    <property type="entry name" value="IPPc"/>
</dbReference>
<keyword evidence="4" id="KW-0968">Cytoplasmic vesicle</keyword>
<dbReference type="GO" id="GO:0030670">
    <property type="term" value="C:phagocytic vesicle membrane"/>
    <property type="evidence" value="ECO:0007669"/>
    <property type="project" value="UniProtKB-SubCell"/>
</dbReference>
<dbReference type="PANTHER" id="PTHR11200:SF300">
    <property type="entry name" value="TYPE II INOSITOL 1,4,5-TRISPHOSPHATE 5-PHOSPHATASE"/>
    <property type="match status" value="1"/>
</dbReference>
<dbReference type="EMBL" id="BRXW01000751">
    <property type="protein sequence ID" value="GMH76240.1"/>
    <property type="molecule type" value="Genomic_DNA"/>
</dbReference>
<name>A0A9W7AYH5_9STRA</name>
<evidence type="ECO:0000256" key="1">
    <source>
        <dbReference type="ARBA" id="ARBA00004146"/>
    </source>
</evidence>
<evidence type="ECO:0000259" key="5">
    <source>
        <dbReference type="PROSITE" id="PS50238"/>
    </source>
</evidence>
<feature type="domain" description="Rho-GAP" evidence="5">
    <location>
        <begin position="538"/>
        <end position="725"/>
    </location>
</feature>
<dbReference type="SMART" id="SM00324">
    <property type="entry name" value="RhoGAP"/>
    <property type="match status" value="1"/>
</dbReference>
<protein>
    <recommendedName>
        <fullName evidence="5">Rho-GAP domain-containing protein</fullName>
    </recommendedName>
</protein>
<comment type="caution">
    <text evidence="6">The sequence shown here is derived from an EMBL/GenBank/DDBJ whole genome shotgun (WGS) entry which is preliminary data.</text>
</comment>
<organism evidence="6 7">
    <name type="scientific">Triparma laevis f. longispina</name>
    <dbReference type="NCBI Taxonomy" id="1714387"/>
    <lineage>
        <taxon>Eukaryota</taxon>
        <taxon>Sar</taxon>
        <taxon>Stramenopiles</taxon>
        <taxon>Ochrophyta</taxon>
        <taxon>Bolidophyceae</taxon>
        <taxon>Parmales</taxon>
        <taxon>Triparmaceae</taxon>
        <taxon>Triparma</taxon>
    </lineage>
</organism>
<accession>A0A9W7AYH5</accession>
<dbReference type="Gene3D" id="1.10.555.10">
    <property type="entry name" value="Rho GTPase activation protein"/>
    <property type="match status" value="1"/>
</dbReference>
<gene>
    <name evidence="6" type="ORF">TrLO_g4041</name>
</gene>
<dbReference type="GO" id="GO:0007165">
    <property type="term" value="P:signal transduction"/>
    <property type="evidence" value="ECO:0007669"/>
    <property type="project" value="InterPro"/>
</dbReference>
<dbReference type="InterPro" id="IPR046985">
    <property type="entry name" value="IP5"/>
</dbReference>
<dbReference type="Pfam" id="PF00620">
    <property type="entry name" value="RhoGAP"/>
    <property type="match status" value="1"/>
</dbReference>
<proteinExistence type="predicted"/>
<keyword evidence="3" id="KW-0967">Endosome</keyword>
<dbReference type="FunFam" id="2.60.40.10:FF:000132">
    <property type="entry name" value="Inositol polyphosphate 5-phosphatase OCRL-1 isoform b"/>
    <property type="match status" value="1"/>
</dbReference>
<evidence type="ECO:0000256" key="2">
    <source>
        <dbReference type="ARBA" id="ARBA00004580"/>
    </source>
</evidence>
<dbReference type="SMART" id="SM00128">
    <property type="entry name" value="IPPc"/>
    <property type="match status" value="1"/>
</dbReference>